<dbReference type="PANTHER" id="PTHR47514:SF1">
    <property type="entry name" value="TRANSKETOLASE N-TERMINAL SECTION-RELATED"/>
    <property type="match status" value="1"/>
</dbReference>
<dbReference type="InterPro" id="IPR029061">
    <property type="entry name" value="THDP-binding"/>
</dbReference>
<comment type="cofactor">
    <cofactor evidence="1">
        <name>thiamine diphosphate</name>
        <dbReference type="ChEBI" id="CHEBI:58937"/>
    </cofactor>
</comment>
<dbReference type="Proteomes" id="UP000178943">
    <property type="component" value="Unassembled WGS sequence"/>
</dbReference>
<dbReference type="Pfam" id="PF00456">
    <property type="entry name" value="Transketolase_N"/>
    <property type="match status" value="1"/>
</dbReference>
<comment type="similarity">
    <text evidence="2">Belongs to the transketolase family.</text>
</comment>
<dbReference type="EMBL" id="MFGW01000205">
    <property type="protein sequence ID" value="OGF59930.1"/>
    <property type="molecule type" value="Genomic_DNA"/>
</dbReference>
<gene>
    <name evidence="5" type="ORF">A2Y62_07705</name>
</gene>
<name>A0A1F5V991_9BACT</name>
<accession>A0A1F5V991</accession>
<dbReference type="InterPro" id="IPR005474">
    <property type="entry name" value="Transketolase_N"/>
</dbReference>
<evidence type="ECO:0000313" key="5">
    <source>
        <dbReference type="EMBL" id="OGF59930.1"/>
    </source>
</evidence>
<evidence type="ECO:0000256" key="2">
    <source>
        <dbReference type="ARBA" id="ARBA00007131"/>
    </source>
</evidence>
<keyword evidence="3" id="KW-0786">Thiamine pyrophosphate</keyword>
<evidence type="ECO:0000256" key="1">
    <source>
        <dbReference type="ARBA" id="ARBA00001964"/>
    </source>
</evidence>
<sequence length="280" mass="31319">MLTEERYQHLKKKALELRLDILKMLHIARSGHTGGSLSVIDILVGLYYYKMKYNSADIHWEERDRVILSKGHACPALYAVLADLSVISKDELWKLRTVEGKLQGHPDMLKTPGLEASTGSLGQGLSIGNGMAMAAKLDKKGYKIYVILGDGECQEGQVWEAAMSAAHYKLDNLCAILDYNGLQIDGAVREVKNIEPITDKWIAFGWEVMYIDGHDFYAITEALDLADRVKSKPVMIIARTVKGKGVSFMENKAEYHGVAPKDDEYQRAVDELTHGDDKIF</sequence>
<dbReference type="Gene3D" id="3.40.50.970">
    <property type="match status" value="1"/>
</dbReference>
<evidence type="ECO:0000256" key="3">
    <source>
        <dbReference type="ARBA" id="ARBA00023052"/>
    </source>
</evidence>
<comment type="caution">
    <text evidence="5">The sequence shown here is derived from an EMBL/GenBank/DDBJ whole genome shotgun (WGS) entry which is preliminary data.</text>
</comment>
<reference evidence="5 6" key="1">
    <citation type="journal article" date="2016" name="Nat. Commun.">
        <title>Thousands of microbial genomes shed light on interconnected biogeochemical processes in an aquifer system.</title>
        <authorList>
            <person name="Anantharaman K."/>
            <person name="Brown C.T."/>
            <person name="Hug L.A."/>
            <person name="Sharon I."/>
            <person name="Castelle C.J."/>
            <person name="Probst A.J."/>
            <person name="Thomas B.C."/>
            <person name="Singh A."/>
            <person name="Wilkins M.J."/>
            <person name="Karaoz U."/>
            <person name="Brodie E.L."/>
            <person name="Williams K.H."/>
            <person name="Hubbard S.S."/>
            <person name="Banfield J.F."/>
        </authorList>
    </citation>
    <scope>NUCLEOTIDE SEQUENCE [LARGE SCALE GENOMIC DNA]</scope>
</reference>
<organism evidence="5 6">
    <name type="scientific">Candidatus Fischerbacteria bacterium RBG_13_37_8</name>
    <dbReference type="NCBI Taxonomy" id="1817863"/>
    <lineage>
        <taxon>Bacteria</taxon>
        <taxon>Candidatus Fischeribacteriota</taxon>
    </lineage>
</organism>
<dbReference type="CDD" id="cd02012">
    <property type="entry name" value="TPP_TK"/>
    <property type="match status" value="1"/>
</dbReference>
<evidence type="ECO:0000259" key="4">
    <source>
        <dbReference type="Pfam" id="PF00456"/>
    </source>
</evidence>
<evidence type="ECO:0000313" key="6">
    <source>
        <dbReference type="Proteomes" id="UP000178943"/>
    </source>
</evidence>
<feature type="domain" description="Transketolase N-terminal" evidence="4">
    <location>
        <begin position="18"/>
        <end position="272"/>
    </location>
</feature>
<dbReference type="SUPFAM" id="SSF52518">
    <property type="entry name" value="Thiamin diphosphate-binding fold (THDP-binding)"/>
    <property type="match status" value="1"/>
</dbReference>
<dbReference type="PANTHER" id="PTHR47514">
    <property type="entry name" value="TRANSKETOLASE N-TERMINAL SECTION-RELATED"/>
    <property type="match status" value="1"/>
</dbReference>
<dbReference type="STRING" id="1817863.A2Y62_07705"/>
<protein>
    <submittedName>
        <fullName evidence="5">Transketolase</fullName>
    </submittedName>
</protein>
<proteinExistence type="inferred from homology"/>
<dbReference type="AlphaFoldDB" id="A0A1F5V991"/>